<evidence type="ECO:0000313" key="2">
    <source>
        <dbReference type="EMBL" id="EQD61298.1"/>
    </source>
</evidence>
<reference evidence="2" key="2">
    <citation type="journal article" date="2014" name="ISME J.">
        <title>Microbial stratification in low pH oxic and suboxic macroscopic growths along an acid mine drainage.</title>
        <authorList>
            <person name="Mendez-Garcia C."/>
            <person name="Mesa V."/>
            <person name="Sprenger R.R."/>
            <person name="Richter M."/>
            <person name="Diez M.S."/>
            <person name="Solano J."/>
            <person name="Bargiela R."/>
            <person name="Golyshina O.V."/>
            <person name="Manteca A."/>
            <person name="Ramos J.L."/>
            <person name="Gallego J.R."/>
            <person name="Llorente I."/>
            <person name="Martins Dos Santos V.A."/>
            <person name="Jensen O.N."/>
            <person name="Pelaez A.I."/>
            <person name="Sanchez J."/>
            <person name="Ferrer M."/>
        </authorList>
    </citation>
    <scope>NUCLEOTIDE SEQUENCE</scope>
</reference>
<dbReference type="InterPro" id="IPR013780">
    <property type="entry name" value="Glyco_hydro_b"/>
</dbReference>
<evidence type="ECO:0000259" key="1">
    <source>
        <dbReference type="Pfam" id="PF16657"/>
    </source>
</evidence>
<dbReference type="EMBL" id="AUZZ01002195">
    <property type="protein sequence ID" value="EQD61298.1"/>
    <property type="molecule type" value="Genomic_DNA"/>
</dbReference>
<sequence length="64" mass="7225">SSTPPTRTVLIYRRSFEDTEILCLFNLSRSPAAIELDLGRFRGCTPVEMVSETPFRPSESCRTS</sequence>
<name>T1AY64_9ZZZZ</name>
<accession>T1AY64</accession>
<gene>
    <name evidence="2" type="ORF">B2A_03280</name>
</gene>
<feature type="domain" description="Maltogenic amylase-like C-terminal" evidence="1">
    <location>
        <begin position="5"/>
        <end position="58"/>
    </location>
</feature>
<dbReference type="SUPFAM" id="SSF51011">
    <property type="entry name" value="Glycosyl hydrolase domain"/>
    <property type="match status" value="1"/>
</dbReference>
<proteinExistence type="predicted"/>
<dbReference type="Gene3D" id="2.60.40.1180">
    <property type="entry name" value="Golgi alpha-mannosidase II"/>
    <property type="match status" value="1"/>
</dbReference>
<organism evidence="2">
    <name type="scientific">mine drainage metagenome</name>
    <dbReference type="NCBI Taxonomy" id="410659"/>
    <lineage>
        <taxon>unclassified sequences</taxon>
        <taxon>metagenomes</taxon>
        <taxon>ecological metagenomes</taxon>
    </lineage>
</organism>
<feature type="non-terminal residue" evidence="2">
    <location>
        <position position="1"/>
    </location>
</feature>
<dbReference type="InterPro" id="IPR032091">
    <property type="entry name" value="Malt_amylase-like_C"/>
</dbReference>
<comment type="caution">
    <text evidence="2">The sequence shown here is derived from an EMBL/GenBank/DDBJ whole genome shotgun (WGS) entry which is preliminary data.</text>
</comment>
<reference evidence="2" key="1">
    <citation type="submission" date="2013-08" db="EMBL/GenBank/DDBJ databases">
        <authorList>
            <person name="Mendez C."/>
            <person name="Richter M."/>
            <person name="Ferrer M."/>
            <person name="Sanchez J."/>
        </authorList>
    </citation>
    <scope>NUCLEOTIDE SEQUENCE</scope>
</reference>
<dbReference type="AlphaFoldDB" id="T1AY64"/>
<dbReference type="Pfam" id="PF16657">
    <property type="entry name" value="Malt_amylase_C"/>
    <property type="match status" value="1"/>
</dbReference>
<protein>
    <recommendedName>
        <fullName evidence="1">Maltogenic amylase-like C-terminal domain-containing protein</fullName>
    </recommendedName>
</protein>